<feature type="domain" description="SRCR" evidence="8">
    <location>
        <begin position="48"/>
        <end position="148"/>
    </location>
</feature>
<feature type="disulfide bond" evidence="7">
    <location>
        <begin position="1250"/>
        <end position="1311"/>
    </location>
</feature>
<feature type="domain" description="SRCR" evidence="8">
    <location>
        <begin position="1212"/>
        <end position="1312"/>
    </location>
</feature>
<comment type="subcellular location">
    <subcellularLocation>
        <location evidence="1">Secreted</location>
    </subcellularLocation>
</comment>
<evidence type="ECO:0000256" key="5">
    <source>
        <dbReference type="ARBA" id="ARBA00023157"/>
    </source>
</evidence>
<evidence type="ECO:0000313" key="9">
    <source>
        <dbReference type="EMBL" id="KAI2665571.1"/>
    </source>
</evidence>
<feature type="disulfide bond" evidence="7">
    <location>
        <begin position="1178"/>
        <end position="1188"/>
    </location>
</feature>
<name>A0ABQ8MRX4_LABRO</name>
<feature type="domain" description="SRCR" evidence="8">
    <location>
        <begin position="339"/>
        <end position="438"/>
    </location>
</feature>
<feature type="domain" description="SRCR" evidence="8">
    <location>
        <begin position="644"/>
        <end position="742"/>
    </location>
</feature>
<feature type="disulfide bond" evidence="7">
    <location>
        <begin position="117"/>
        <end position="127"/>
    </location>
</feature>
<feature type="disulfide bond" evidence="7">
    <location>
        <begin position="220"/>
        <end position="230"/>
    </location>
</feature>
<feature type="disulfide bond" evidence="7">
    <location>
        <begin position="1134"/>
        <end position="1198"/>
    </location>
</feature>
<feature type="disulfide bond" evidence="7">
    <location>
        <begin position="73"/>
        <end position="137"/>
    </location>
</feature>
<feature type="disulfide bond" evidence="7">
    <location>
        <begin position="86"/>
        <end position="147"/>
    </location>
</feature>
<feature type="domain" description="SRCR" evidence="8">
    <location>
        <begin position="1003"/>
        <end position="1106"/>
    </location>
</feature>
<evidence type="ECO:0000256" key="2">
    <source>
        <dbReference type="ARBA" id="ARBA00022525"/>
    </source>
</evidence>
<dbReference type="PANTHER" id="PTHR19331:SF22">
    <property type="entry name" value="DELETED IN MALIGNANT BRAIN TUMORS 1 PROTEIN"/>
    <property type="match status" value="1"/>
</dbReference>
<feature type="disulfide bond" evidence="7">
    <location>
        <begin position="770"/>
        <end position="834"/>
    </location>
</feature>
<feature type="disulfide bond" evidence="7">
    <location>
        <begin position="1384"/>
        <end position="1394"/>
    </location>
</feature>
<feature type="disulfide bond" evidence="7">
    <location>
        <begin position="1147"/>
        <end position="1208"/>
    </location>
</feature>
<evidence type="ECO:0000256" key="1">
    <source>
        <dbReference type="ARBA" id="ARBA00004613"/>
    </source>
</evidence>
<feature type="disulfide bond" evidence="7">
    <location>
        <begin position="189"/>
        <end position="250"/>
    </location>
</feature>
<feature type="disulfide bond" evidence="7">
    <location>
        <begin position="510"/>
        <end position="520"/>
    </location>
</feature>
<comment type="caution">
    <text evidence="7">Lacks conserved residue(s) required for the propagation of feature annotation.</text>
</comment>
<dbReference type="PROSITE" id="PS00420">
    <property type="entry name" value="SRCR_1"/>
    <property type="match status" value="7"/>
</dbReference>
<gene>
    <name evidence="9" type="ORF">H4Q32_021901</name>
</gene>
<protein>
    <submittedName>
        <fullName evidence="9">Deleted in malignant brain tumors 1 protein</fullName>
    </submittedName>
</protein>
<evidence type="ECO:0000256" key="4">
    <source>
        <dbReference type="ARBA" id="ARBA00022737"/>
    </source>
</evidence>
<feature type="disulfide bond" evidence="7">
    <location>
        <begin position="176"/>
        <end position="240"/>
    </location>
</feature>
<comment type="caution">
    <text evidence="9">The sequence shown here is derived from an EMBL/GenBank/DDBJ whole genome shotgun (WGS) entry which is preliminary data.</text>
</comment>
<dbReference type="Gene3D" id="3.10.250.10">
    <property type="entry name" value="SRCR-like domain"/>
    <property type="match status" value="13"/>
</dbReference>
<dbReference type="Proteomes" id="UP000830375">
    <property type="component" value="Unassembled WGS sequence"/>
</dbReference>
<feature type="domain" description="SRCR" evidence="8">
    <location>
        <begin position="151"/>
        <end position="251"/>
    </location>
</feature>
<organism evidence="9 10">
    <name type="scientific">Labeo rohita</name>
    <name type="common">Indian major carp</name>
    <name type="synonym">Cyprinus rohita</name>
    <dbReference type="NCBI Taxonomy" id="84645"/>
    <lineage>
        <taxon>Eukaryota</taxon>
        <taxon>Metazoa</taxon>
        <taxon>Chordata</taxon>
        <taxon>Craniata</taxon>
        <taxon>Vertebrata</taxon>
        <taxon>Euteleostomi</taxon>
        <taxon>Actinopterygii</taxon>
        <taxon>Neopterygii</taxon>
        <taxon>Teleostei</taxon>
        <taxon>Ostariophysi</taxon>
        <taxon>Cypriniformes</taxon>
        <taxon>Cyprinidae</taxon>
        <taxon>Labeoninae</taxon>
        <taxon>Labeonini</taxon>
        <taxon>Labeo</taxon>
    </lineage>
</organism>
<dbReference type="EMBL" id="JACTAM010000004">
    <property type="protein sequence ID" value="KAI2665571.1"/>
    <property type="molecule type" value="Genomic_DNA"/>
</dbReference>
<reference evidence="9 10" key="1">
    <citation type="submission" date="2022-01" db="EMBL/GenBank/DDBJ databases">
        <title>A high-quality chromosome-level genome assembly of rohu carp, Labeo rohita.</title>
        <authorList>
            <person name="Arick M.A. II"/>
            <person name="Hsu C.-Y."/>
            <person name="Magbanua Z."/>
            <person name="Pechanova O."/>
            <person name="Grover C."/>
            <person name="Miller E."/>
            <person name="Thrash A."/>
            <person name="Ezzel L."/>
            <person name="Alam S."/>
            <person name="Benzie J."/>
            <person name="Hamilton M."/>
            <person name="Karsi A."/>
            <person name="Lawrence M.L."/>
            <person name="Peterson D.G."/>
        </authorList>
    </citation>
    <scope>NUCLEOTIDE SEQUENCE [LARGE SCALE GENOMIC DNA]</scope>
    <source>
        <strain evidence="10">BAU-BD-2019</strain>
        <tissue evidence="9">Blood</tissue>
    </source>
</reference>
<dbReference type="InterPro" id="IPR001190">
    <property type="entry name" value="SRCR"/>
</dbReference>
<dbReference type="SUPFAM" id="SSF56487">
    <property type="entry name" value="SRCR-like"/>
    <property type="match status" value="13"/>
</dbReference>
<feature type="disulfide bond" evidence="7">
    <location>
        <begin position="814"/>
        <end position="824"/>
    </location>
</feature>
<dbReference type="SMART" id="SM00202">
    <property type="entry name" value="SR"/>
    <property type="match status" value="13"/>
</dbReference>
<feature type="disulfide bond" evidence="7">
    <location>
        <begin position="713"/>
        <end position="723"/>
    </location>
</feature>
<sequence length="1498" mass="160239">MPDYNRALTRVDLQSRVDRKAKAGVNIADASILCKVLGNPISSASESVKLAFGNSSCSGRVEVFYNFQWGTVCDNGWDLSDAAVVCREMGCGDAIEAKSGAYFRQGQGQVSMSDIACVGTENTLTTCSSKKPGEFSCDHSKDAGVICQSLVRLANGSHSCSGRVEVFNNGRWGTVCDNGWDYSDAAVICKEMGCGDVFEQRIGGYFGQGSGPVWLSDVQCYSSETTLRQCNLQGWGQNSCGHERDAAVACQSRVKLENGFSACSGRVEISFNRWGNFEWGTVSDNNWDLSDAAVVCREMGCGNAIAAKSAAFFGYGWGPVWLSDLNCIGNELTLSASLVKLVSGTSYCSGRVEVFFDDRWGTVCDDGWDLSDAAVVCKEMGCGDAIEAKSGAYFGQGSGPVWLSDLQCASQSTLRNCNSRGWGQNSCGHEKDAGVTCNLNIRLVDGISSCSGRVEVFRYSQWGTVSDDGWDLSDAAVVCRQMGCGDAKDAKVGAYFGQGAGQIFMGGVNCFGNETMLSDCESRTLEMYDHSKDAGVICQSRVKLVNGVSSCSGRVEVFFDGRWGTVCDDGWDLTDAAVVCKEIGCGDAVEAETGAYFGQGSGPVWLSDLQCASQSTLRDCNSKGWGQNSCGHEKDAGVICQLKIKLVDGISSCSGRVEVFRYSQWGTVSDDGWDLSDAAVVCRQRGCGDAKEAIGGAYFGQGAGQIFIGSVNCFGNEAMLSHCESQTWEMYDHSKDAGVICEPSIRLINGHNSCSGRVEILYNGIWGTVCDNGWDLTDAAVVCREVGCGDVIEAKSAAHFGQGSGPVWTSDLQCSDTNSRLRYCKSSGWGRGSCGHEKDAGVICKAIENVRLVSSPDSCSGRVEVLRAGQWGTVCDNGWDASDAAVVCRQLGCGTVLEVKNAAYFGQGSGTVWMNNVNCFGNEPSLMNCSYNATPNRCGHDKDAGVICGSVKVFLRVEVKSNLGVDPNAAGILNKLSEEVRAVERVTLSSVLGSSTSGEATSVRLVGGSSTCSGRVQVLHDEIWGTVCYEGWDLLDANVCSELGCGEAKEVKSADYFGISSGQIWLTKVNCLGNESSLTQCPVGGVGPKWGQNMCLHDMYAGVICQSRIRLVSGINSCSGRVEVLYNGTWGTVCDDDWGLSEAAVVCREIGCGDVIEAKDVGYFGEGSGQIWMDDVNCTGNESALSKCKYLEWGENDCDHSEDAGVICQSVIRLVEGFDTCSGRVEVLHNKIWGTVCDYNWSGSDAAVVCKEVGCGNFKAFTYGAYFGATSGQIWMDNVNCNGEEAALSTCEFQGWGTYYCLFAEHAGVICGLPVRLKHGNSICSGRVEVLHDGLWGTVSDDGWNLTDAAVVCRELGCGDAIQAKSGSYFGQGSGPVWMDSVDCTGNESSLIQCKTAHWQHNDLDHLHDAGVICSEFYSTSGGAVQGAGTSVKVLLRIEVKTDPMFDPNDARTMSKLSEEMEKKLQIRRPFSLTWKTQKDGKVFQEVSQKKKSAGKCN</sequence>
<keyword evidence="6" id="KW-0325">Glycoprotein</keyword>
<keyword evidence="10" id="KW-1185">Reference proteome</keyword>
<dbReference type="PANTHER" id="PTHR19331">
    <property type="entry name" value="SCAVENGER RECEPTOR DOMAIN-CONTAINING"/>
    <property type="match status" value="1"/>
</dbReference>
<feature type="disulfide bond" evidence="7">
    <location>
        <begin position="1353"/>
        <end position="1414"/>
    </location>
</feature>
<feature type="disulfide bond" evidence="7">
    <location>
        <begin position="1071"/>
        <end position="1081"/>
    </location>
</feature>
<feature type="disulfide bond" evidence="7">
    <location>
        <begin position="1281"/>
        <end position="1291"/>
    </location>
</feature>
<feature type="domain" description="SRCR" evidence="8">
    <location>
        <begin position="1315"/>
        <end position="1415"/>
    </location>
</feature>
<dbReference type="Pfam" id="PF00530">
    <property type="entry name" value="SRCR"/>
    <property type="match status" value="13"/>
</dbReference>
<feature type="domain" description="SRCR" evidence="8">
    <location>
        <begin position="254"/>
        <end position="334"/>
    </location>
</feature>
<feature type="disulfide bond" evidence="7">
    <location>
        <begin position="1237"/>
        <end position="1301"/>
    </location>
</feature>
<feature type="domain" description="SRCR" evidence="8">
    <location>
        <begin position="441"/>
        <end position="539"/>
    </location>
</feature>
<dbReference type="InterPro" id="IPR036772">
    <property type="entry name" value="SRCR-like_dom_sf"/>
</dbReference>
<feature type="domain" description="SRCR" evidence="8">
    <location>
        <begin position="850"/>
        <end position="949"/>
    </location>
</feature>
<evidence type="ECO:0000256" key="7">
    <source>
        <dbReference type="PROSITE-ProRule" id="PRU00196"/>
    </source>
</evidence>
<feature type="domain" description="SRCR" evidence="8">
    <location>
        <begin position="1109"/>
        <end position="1209"/>
    </location>
</feature>
<evidence type="ECO:0000256" key="3">
    <source>
        <dbReference type="ARBA" id="ARBA00022729"/>
    </source>
</evidence>
<evidence type="ECO:0000256" key="6">
    <source>
        <dbReference type="ARBA" id="ARBA00023180"/>
    </source>
</evidence>
<proteinExistence type="predicted"/>
<feature type="disulfide bond" evidence="7">
    <location>
        <begin position="919"/>
        <end position="929"/>
    </location>
</feature>
<evidence type="ECO:0000313" key="10">
    <source>
        <dbReference type="Proteomes" id="UP000830375"/>
    </source>
</evidence>
<keyword evidence="5 7" id="KW-1015">Disulfide bond</keyword>
<feature type="domain" description="SRCR" evidence="8">
    <location>
        <begin position="745"/>
        <end position="845"/>
    </location>
</feature>
<keyword evidence="2" id="KW-0964">Secreted</keyword>
<dbReference type="PRINTS" id="PR00258">
    <property type="entry name" value="SPERACTRCPTR"/>
</dbReference>
<feature type="domain" description="SRCR" evidence="8">
    <location>
        <begin position="542"/>
        <end position="641"/>
    </location>
</feature>
<keyword evidence="4" id="KW-0677">Repeat</keyword>
<keyword evidence="3" id="KW-0732">Signal</keyword>
<evidence type="ECO:0000259" key="8">
    <source>
        <dbReference type="PROSITE" id="PS50287"/>
    </source>
</evidence>
<dbReference type="PROSITE" id="PS50287">
    <property type="entry name" value="SRCR_2"/>
    <property type="match status" value="13"/>
</dbReference>
<feature type="disulfide bond" evidence="7">
    <location>
        <begin position="783"/>
        <end position="844"/>
    </location>
</feature>
<accession>A0ABQ8MRX4</accession>